<name>Q69XY4_ORYSJ</name>
<feature type="compositionally biased region" description="Low complexity" evidence="1">
    <location>
        <begin position="108"/>
        <end position="117"/>
    </location>
</feature>
<evidence type="ECO:0000256" key="1">
    <source>
        <dbReference type="SAM" id="MobiDB-lite"/>
    </source>
</evidence>
<accession>Q69XY4</accession>
<dbReference type="AlphaFoldDB" id="Q69XY4"/>
<feature type="compositionally biased region" description="Basic and acidic residues" evidence="1">
    <location>
        <begin position="53"/>
        <end position="69"/>
    </location>
</feature>
<dbReference type="EMBL" id="AP003528">
    <property type="protein sequence ID" value="BAD35343.1"/>
    <property type="molecule type" value="Genomic_DNA"/>
</dbReference>
<feature type="region of interest" description="Disordered" evidence="1">
    <location>
        <begin position="35"/>
        <end position="124"/>
    </location>
</feature>
<sequence>MLGSGLRAVARAATASGGYAATVGGVVERWRWPAGRPERHQAARQIPRRLRRWHEGPRRWAKSPAERRPGGSLGSDARTTWSGASPFLLRPPRRGPSGNGVGRRRRASASGASLSLSCFSTKNE</sequence>
<evidence type="ECO:0000313" key="3">
    <source>
        <dbReference type="Proteomes" id="UP000000763"/>
    </source>
</evidence>
<organism evidence="2 3">
    <name type="scientific">Oryza sativa subsp. japonica</name>
    <name type="common">Rice</name>
    <dbReference type="NCBI Taxonomy" id="39947"/>
    <lineage>
        <taxon>Eukaryota</taxon>
        <taxon>Viridiplantae</taxon>
        <taxon>Streptophyta</taxon>
        <taxon>Embryophyta</taxon>
        <taxon>Tracheophyta</taxon>
        <taxon>Spermatophyta</taxon>
        <taxon>Magnoliopsida</taxon>
        <taxon>Liliopsida</taxon>
        <taxon>Poales</taxon>
        <taxon>Poaceae</taxon>
        <taxon>BOP clade</taxon>
        <taxon>Oryzoideae</taxon>
        <taxon>Oryzeae</taxon>
        <taxon>Oryzinae</taxon>
        <taxon>Oryza</taxon>
        <taxon>Oryza sativa</taxon>
    </lineage>
</organism>
<protein>
    <submittedName>
        <fullName evidence="2">Uncharacterized protein</fullName>
    </submittedName>
</protein>
<gene>
    <name evidence="2" type="primary">P0633D04.20</name>
</gene>
<dbReference type="Proteomes" id="UP000000763">
    <property type="component" value="Chromosome 6"/>
</dbReference>
<evidence type="ECO:0000313" key="2">
    <source>
        <dbReference type="EMBL" id="BAD35343.1"/>
    </source>
</evidence>
<proteinExistence type="predicted"/>
<reference evidence="3" key="1">
    <citation type="journal article" date="2005" name="Nature">
        <title>The map-based sequence of the rice genome.</title>
        <authorList>
            <consortium name="International rice genome sequencing project (IRGSP)"/>
            <person name="Matsumoto T."/>
            <person name="Wu J."/>
            <person name="Kanamori H."/>
            <person name="Katayose Y."/>
            <person name="Fujisawa M."/>
            <person name="Namiki N."/>
            <person name="Mizuno H."/>
            <person name="Yamamoto K."/>
            <person name="Antonio B.A."/>
            <person name="Baba T."/>
            <person name="Sakata K."/>
            <person name="Nagamura Y."/>
            <person name="Aoki H."/>
            <person name="Arikawa K."/>
            <person name="Arita K."/>
            <person name="Bito T."/>
            <person name="Chiden Y."/>
            <person name="Fujitsuka N."/>
            <person name="Fukunaka R."/>
            <person name="Hamada M."/>
            <person name="Harada C."/>
            <person name="Hayashi A."/>
            <person name="Hijishita S."/>
            <person name="Honda M."/>
            <person name="Hosokawa S."/>
            <person name="Ichikawa Y."/>
            <person name="Idonuma A."/>
            <person name="Iijima M."/>
            <person name="Ikeda M."/>
            <person name="Ikeno M."/>
            <person name="Ito K."/>
            <person name="Ito S."/>
            <person name="Ito T."/>
            <person name="Ito Y."/>
            <person name="Ito Y."/>
            <person name="Iwabuchi A."/>
            <person name="Kamiya K."/>
            <person name="Karasawa W."/>
            <person name="Kurita K."/>
            <person name="Katagiri S."/>
            <person name="Kikuta A."/>
            <person name="Kobayashi H."/>
            <person name="Kobayashi N."/>
            <person name="Machita K."/>
            <person name="Maehara T."/>
            <person name="Masukawa M."/>
            <person name="Mizubayashi T."/>
            <person name="Mukai Y."/>
            <person name="Nagasaki H."/>
            <person name="Nagata Y."/>
            <person name="Naito S."/>
            <person name="Nakashima M."/>
            <person name="Nakama Y."/>
            <person name="Nakamichi Y."/>
            <person name="Nakamura M."/>
            <person name="Meguro A."/>
            <person name="Negishi M."/>
            <person name="Ohta I."/>
            <person name="Ohta T."/>
            <person name="Okamoto M."/>
            <person name="Ono N."/>
            <person name="Saji S."/>
            <person name="Sakaguchi M."/>
            <person name="Sakai K."/>
            <person name="Shibata M."/>
            <person name="Shimokawa T."/>
            <person name="Song J."/>
            <person name="Takazaki Y."/>
            <person name="Terasawa K."/>
            <person name="Tsugane M."/>
            <person name="Tsuji K."/>
            <person name="Ueda S."/>
            <person name="Waki K."/>
            <person name="Yamagata H."/>
            <person name="Yamamoto M."/>
            <person name="Yamamoto S."/>
            <person name="Yamane H."/>
            <person name="Yoshiki S."/>
            <person name="Yoshihara R."/>
            <person name="Yukawa K."/>
            <person name="Zhong H."/>
            <person name="Yano M."/>
            <person name="Yuan Q."/>
            <person name="Ouyang S."/>
            <person name="Liu J."/>
            <person name="Jones K.M."/>
            <person name="Gansberger K."/>
            <person name="Moffat K."/>
            <person name="Hill J."/>
            <person name="Bera J."/>
            <person name="Fadrosh D."/>
            <person name="Jin S."/>
            <person name="Johri S."/>
            <person name="Kim M."/>
            <person name="Overton L."/>
            <person name="Reardon M."/>
            <person name="Tsitrin T."/>
            <person name="Vuong H."/>
            <person name="Weaver B."/>
            <person name="Ciecko A."/>
            <person name="Tallon L."/>
            <person name="Jackson J."/>
            <person name="Pai G."/>
            <person name="Aken S.V."/>
            <person name="Utterback T."/>
            <person name="Reidmuller S."/>
            <person name="Feldblyum T."/>
            <person name="Hsiao J."/>
            <person name="Zismann V."/>
            <person name="Iobst S."/>
            <person name="de Vazeille A.R."/>
            <person name="Buell C.R."/>
            <person name="Ying K."/>
            <person name="Li Y."/>
            <person name="Lu T."/>
            <person name="Huang Y."/>
            <person name="Zhao Q."/>
            <person name="Feng Q."/>
            <person name="Zhang L."/>
            <person name="Zhu J."/>
            <person name="Weng Q."/>
            <person name="Mu J."/>
            <person name="Lu Y."/>
            <person name="Fan D."/>
            <person name="Liu Y."/>
            <person name="Guan J."/>
            <person name="Zhang Y."/>
            <person name="Yu S."/>
            <person name="Liu X."/>
            <person name="Zhang Y."/>
            <person name="Hong G."/>
            <person name="Han B."/>
            <person name="Choisne N."/>
            <person name="Demange N."/>
            <person name="Orjeda G."/>
            <person name="Samain S."/>
            <person name="Cattolico L."/>
            <person name="Pelletier E."/>
            <person name="Couloux A."/>
            <person name="Segurens B."/>
            <person name="Wincker P."/>
            <person name="D'Hont A."/>
            <person name="Scarpelli C."/>
            <person name="Weissenbach J."/>
            <person name="Salanoubat M."/>
            <person name="Quetier F."/>
            <person name="Yu Y."/>
            <person name="Kim H.R."/>
            <person name="Rambo T."/>
            <person name="Currie J."/>
            <person name="Collura K."/>
            <person name="Luo M."/>
            <person name="Yang T."/>
            <person name="Ammiraju J.S.S."/>
            <person name="Engler F."/>
            <person name="Soderlund C."/>
            <person name="Wing R.A."/>
            <person name="Palmer L.E."/>
            <person name="de la Bastide M."/>
            <person name="Spiegel L."/>
            <person name="Nascimento L."/>
            <person name="Zutavern T."/>
            <person name="O'Shaughnessy A."/>
            <person name="Dike S."/>
            <person name="Dedhia N."/>
            <person name="Preston R."/>
            <person name="Balija V."/>
            <person name="McCombie W.R."/>
            <person name="Chow T."/>
            <person name="Chen H."/>
            <person name="Chung M."/>
            <person name="Chen C."/>
            <person name="Shaw J."/>
            <person name="Wu H."/>
            <person name="Hsiao K."/>
            <person name="Chao Y."/>
            <person name="Chu M."/>
            <person name="Cheng C."/>
            <person name="Hour A."/>
            <person name="Lee P."/>
            <person name="Lin S."/>
            <person name="Lin Y."/>
            <person name="Liou J."/>
            <person name="Liu S."/>
            <person name="Hsing Y."/>
            <person name="Raghuvanshi S."/>
            <person name="Mohanty A."/>
            <person name="Bharti A.K."/>
            <person name="Gaur A."/>
            <person name="Gupta V."/>
            <person name="Kumar D."/>
            <person name="Ravi V."/>
            <person name="Vij S."/>
            <person name="Kapur A."/>
            <person name="Khurana P."/>
            <person name="Khurana P."/>
            <person name="Khurana J.P."/>
            <person name="Tyagi A.K."/>
            <person name="Gaikwad K."/>
            <person name="Singh A."/>
            <person name="Dalal V."/>
            <person name="Srivastava S."/>
            <person name="Dixit A."/>
            <person name="Pal A.K."/>
            <person name="Ghazi I.A."/>
            <person name="Yadav M."/>
            <person name="Pandit A."/>
            <person name="Bhargava A."/>
            <person name="Sureshbabu K."/>
            <person name="Batra K."/>
            <person name="Sharma T.R."/>
            <person name="Mohapatra T."/>
            <person name="Singh N.K."/>
            <person name="Messing J."/>
            <person name="Nelson A.B."/>
            <person name="Fuks G."/>
            <person name="Kavchok S."/>
            <person name="Keizer G."/>
            <person name="Linton E."/>
            <person name="Llaca V."/>
            <person name="Song R."/>
            <person name="Tanyolac B."/>
            <person name="Young S."/>
            <person name="Ho-Il K."/>
            <person name="Hahn J.H."/>
            <person name="Sangsakoo G."/>
            <person name="Vanavichit A."/>
            <person name="de Mattos Luiz.A.T."/>
            <person name="Zimmer P.D."/>
            <person name="Malone G."/>
            <person name="Dellagostin O."/>
            <person name="de Oliveira A.C."/>
            <person name="Bevan M."/>
            <person name="Bancroft I."/>
            <person name="Minx P."/>
            <person name="Cordum H."/>
            <person name="Wilson R."/>
            <person name="Cheng Z."/>
            <person name="Jin W."/>
            <person name="Jiang J."/>
            <person name="Leong S.A."/>
            <person name="Iwama H."/>
            <person name="Gojobori T."/>
            <person name="Itoh T."/>
            <person name="Niimura Y."/>
            <person name="Fujii Y."/>
            <person name="Habara T."/>
            <person name="Sakai H."/>
            <person name="Sato Y."/>
            <person name="Wilson G."/>
            <person name="Kumar K."/>
            <person name="McCouch S."/>
            <person name="Juretic N."/>
            <person name="Hoen D."/>
            <person name="Wright S."/>
            <person name="Bruskiewich R."/>
            <person name="Bureau T."/>
            <person name="Miyao A."/>
            <person name="Hirochika H."/>
            <person name="Nishikawa T."/>
            <person name="Kadowaki K."/>
            <person name="Sugiura M."/>
            <person name="Burr B."/>
            <person name="Sasaki T."/>
        </authorList>
    </citation>
    <scope>NUCLEOTIDE SEQUENCE [LARGE SCALE GENOMIC DNA]</scope>
    <source>
        <strain evidence="3">cv. Nipponbare</strain>
    </source>
</reference>
<reference evidence="3" key="2">
    <citation type="journal article" date="2008" name="Nucleic Acids Res.">
        <title>The rice annotation project database (RAP-DB): 2008 update.</title>
        <authorList>
            <consortium name="The rice annotation project (RAP)"/>
        </authorList>
    </citation>
    <scope>GENOME REANNOTATION</scope>
    <source>
        <strain evidence="3">cv. Nipponbare</strain>
    </source>
</reference>